<evidence type="ECO:0000256" key="1">
    <source>
        <dbReference type="SAM" id="MobiDB-lite"/>
    </source>
</evidence>
<name>A0ABU7NIW3_9ACTN</name>
<dbReference type="RefSeq" id="WP_261958009.1">
    <property type="nucleotide sequence ID" value="NZ_JAZBJP010000002.1"/>
</dbReference>
<proteinExistence type="predicted"/>
<dbReference type="EMBL" id="JAZBJP010000002">
    <property type="protein sequence ID" value="MEE4418814.1"/>
    <property type="molecule type" value="Genomic_DNA"/>
</dbReference>
<sequence>MLEEFERAEAEESDPADSTHHVQKGDACTVNEEAQEETAKRKN</sequence>
<organism evidence="2 3">
    <name type="scientific">Streptomyces bugieae</name>
    <dbReference type="NCBI Taxonomy" id="3098223"/>
    <lineage>
        <taxon>Bacteria</taxon>
        <taxon>Bacillati</taxon>
        <taxon>Actinomycetota</taxon>
        <taxon>Actinomycetes</taxon>
        <taxon>Kitasatosporales</taxon>
        <taxon>Streptomycetaceae</taxon>
        <taxon>Streptomyces</taxon>
    </lineage>
</organism>
<feature type="compositionally biased region" description="Basic and acidic residues" evidence="1">
    <location>
        <begin position="1"/>
        <end position="10"/>
    </location>
</feature>
<accession>A0ABU7NIW3</accession>
<gene>
    <name evidence="2" type="ORF">V2J85_05545</name>
</gene>
<feature type="region of interest" description="Disordered" evidence="1">
    <location>
        <begin position="1"/>
        <end position="43"/>
    </location>
</feature>
<evidence type="ECO:0000313" key="3">
    <source>
        <dbReference type="Proteomes" id="UP001307760"/>
    </source>
</evidence>
<evidence type="ECO:0000313" key="2">
    <source>
        <dbReference type="EMBL" id="MEE4418814.1"/>
    </source>
</evidence>
<dbReference type="Proteomes" id="UP001307760">
    <property type="component" value="Unassembled WGS sequence"/>
</dbReference>
<keyword evidence="3" id="KW-1185">Reference proteome</keyword>
<protein>
    <submittedName>
        <fullName evidence="2">Uncharacterized protein</fullName>
    </submittedName>
</protein>
<reference evidence="2 3" key="1">
    <citation type="submission" date="2023-12" db="EMBL/GenBank/DDBJ databases">
        <title>30 novel species of actinomycetes from the DSMZ collection.</title>
        <authorList>
            <person name="Nouioui I."/>
        </authorList>
    </citation>
    <scope>NUCLEOTIDE SEQUENCE [LARGE SCALE GENOMIC DNA]</scope>
    <source>
        <strain evidence="2 3">DSM 41528</strain>
    </source>
</reference>
<comment type="caution">
    <text evidence="2">The sequence shown here is derived from an EMBL/GenBank/DDBJ whole genome shotgun (WGS) entry which is preliminary data.</text>
</comment>